<dbReference type="eggNOG" id="ENOG502QSCC">
    <property type="taxonomic scope" value="Eukaryota"/>
</dbReference>
<feature type="compositionally biased region" description="Basic residues" evidence="1">
    <location>
        <begin position="472"/>
        <end position="482"/>
    </location>
</feature>
<dbReference type="GeneID" id="17041095"/>
<dbReference type="STRING" id="574566.I0YXI8"/>
<feature type="compositionally biased region" description="Low complexity" evidence="1">
    <location>
        <begin position="452"/>
        <end position="468"/>
    </location>
</feature>
<reference evidence="2 3" key="1">
    <citation type="journal article" date="2012" name="Genome Biol.">
        <title>The genome of the polar eukaryotic microalga coccomyxa subellipsoidea reveals traits of cold adaptation.</title>
        <authorList>
            <person name="Blanc G."/>
            <person name="Agarkova I."/>
            <person name="Grimwood J."/>
            <person name="Kuo A."/>
            <person name="Brueggeman A."/>
            <person name="Dunigan D."/>
            <person name="Gurnon J."/>
            <person name="Ladunga I."/>
            <person name="Lindquist E."/>
            <person name="Lucas S."/>
            <person name="Pangilinan J."/>
            <person name="Proschold T."/>
            <person name="Salamov A."/>
            <person name="Schmutz J."/>
            <person name="Weeks D."/>
            <person name="Yamada T."/>
            <person name="Claverie J.M."/>
            <person name="Grigoriev I."/>
            <person name="Van Etten J."/>
            <person name="Lomsadze A."/>
            <person name="Borodovsky M."/>
        </authorList>
    </citation>
    <scope>NUCLEOTIDE SEQUENCE [LARGE SCALE GENOMIC DNA]</scope>
    <source>
        <strain evidence="2 3">C-169</strain>
    </source>
</reference>
<feature type="region of interest" description="Disordered" evidence="1">
    <location>
        <begin position="450"/>
        <end position="493"/>
    </location>
</feature>
<organism evidence="2 3">
    <name type="scientific">Coccomyxa subellipsoidea (strain C-169)</name>
    <name type="common">Green microalga</name>
    <dbReference type="NCBI Taxonomy" id="574566"/>
    <lineage>
        <taxon>Eukaryota</taxon>
        <taxon>Viridiplantae</taxon>
        <taxon>Chlorophyta</taxon>
        <taxon>core chlorophytes</taxon>
        <taxon>Trebouxiophyceae</taxon>
        <taxon>Trebouxiophyceae incertae sedis</taxon>
        <taxon>Coccomyxaceae</taxon>
        <taxon>Coccomyxa</taxon>
        <taxon>Coccomyxa subellipsoidea</taxon>
    </lineage>
</organism>
<dbReference type="SUPFAM" id="SSF48452">
    <property type="entry name" value="TPR-like"/>
    <property type="match status" value="1"/>
</dbReference>
<dbReference type="EMBL" id="AGSI01000008">
    <property type="protein sequence ID" value="EIE23107.1"/>
    <property type="molecule type" value="Genomic_DNA"/>
</dbReference>
<name>I0YXI8_COCSC</name>
<proteinExistence type="predicted"/>
<gene>
    <name evidence="2" type="ORF">COCSUDRAFT_42060</name>
</gene>
<accession>I0YXI8</accession>
<dbReference type="RefSeq" id="XP_005647651.1">
    <property type="nucleotide sequence ID" value="XM_005647594.1"/>
</dbReference>
<feature type="compositionally biased region" description="Basic and acidic residues" evidence="1">
    <location>
        <begin position="483"/>
        <end position="493"/>
    </location>
</feature>
<dbReference type="InterPro" id="IPR011990">
    <property type="entry name" value="TPR-like_helical_dom_sf"/>
</dbReference>
<dbReference type="Gene3D" id="1.25.40.10">
    <property type="entry name" value="Tetratricopeptide repeat domain"/>
    <property type="match status" value="1"/>
</dbReference>
<sequence length="493" mass="53285">MTGPIIARFIPEVSRSRPIEKHKMTATQPPIWYLVQPEADTEFVAHFVHSQAFGYPVCSRFRRQHDDIITEHCLAVLENVIAVYRKNAVQQVRDGFYALAVGSLTSALALLPNSVELLTERAVLHICIGDPAAAELDTSMALALDDSSADATYFRAQARSRTGNIWSAEADWHRCLLLARLQENEALTVMTEQDLVEAEEYVADIERWRAMTGEAGYRKMRAEIKEASAAREAQAAELAKEALAQGAFLSWQRFSAFVRRQQEAVSFTAAEDVSTAAPLRIEATCAKGDSPPDSPRSVASGLLSEASSRPDSPRHAVDDSTADVIHAEVAASWPSTERCHRGLSDAQLLAIEAALSDQPNDPVMRLARAAHRLCTRDMHAAVMGHLQSFLAGPRDNDSLEGTAAACKACTARHAELAAQAHAAAELAACSSTAAAAKLALAALQPEADVKGSSSAPISAPAAATAQPAKINEKRRGKKKGPGRRRENRVMVHY</sequence>
<dbReference type="KEGG" id="csl:COCSUDRAFT_42060"/>
<comment type="caution">
    <text evidence="2">The sequence shown here is derived from an EMBL/GenBank/DDBJ whole genome shotgun (WGS) entry which is preliminary data.</text>
</comment>
<evidence type="ECO:0000313" key="3">
    <source>
        <dbReference type="Proteomes" id="UP000007264"/>
    </source>
</evidence>
<protein>
    <submittedName>
        <fullName evidence="2">Uncharacterized protein</fullName>
    </submittedName>
</protein>
<feature type="region of interest" description="Disordered" evidence="1">
    <location>
        <begin position="285"/>
        <end position="319"/>
    </location>
</feature>
<dbReference type="AlphaFoldDB" id="I0YXI8"/>
<dbReference type="Proteomes" id="UP000007264">
    <property type="component" value="Unassembled WGS sequence"/>
</dbReference>
<keyword evidence="3" id="KW-1185">Reference proteome</keyword>
<evidence type="ECO:0000313" key="2">
    <source>
        <dbReference type="EMBL" id="EIE23107.1"/>
    </source>
</evidence>
<evidence type="ECO:0000256" key="1">
    <source>
        <dbReference type="SAM" id="MobiDB-lite"/>
    </source>
</evidence>